<feature type="compositionally biased region" description="Basic and acidic residues" evidence="5">
    <location>
        <begin position="611"/>
        <end position="621"/>
    </location>
</feature>
<dbReference type="Gene3D" id="2.130.10.10">
    <property type="entry name" value="YVTN repeat-like/Quinoprotein amine dehydrogenase"/>
    <property type="match status" value="1"/>
</dbReference>
<dbReference type="Gene3D" id="1.20.960.30">
    <property type="match status" value="1"/>
</dbReference>
<gene>
    <name evidence="6" type="ORF">LTR09_002387</name>
</gene>
<accession>A0AAJ0GFM3</accession>
<dbReference type="Pfam" id="PF08513">
    <property type="entry name" value="LisH"/>
    <property type="match status" value="1"/>
</dbReference>
<evidence type="ECO:0000256" key="1">
    <source>
        <dbReference type="ARBA" id="ARBA00004123"/>
    </source>
</evidence>
<keyword evidence="4" id="KW-0539">Nucleus</keyword>
<organism evidence="6 7">
    <name type="scientific">Extremus antarcticus</name>
    <dbReference type="NCBI Taxonomy" id="702011"/>
    <lineage>
        <taxon>Eukaryota</taxon>
        <taxon>Fungi</taxon>
        <taxon>Dikarya</taxon>
        <taxon>Ascomycota</taxon>
        <taxon>Pezizomycotina</taxon>
        <taxon>Dothideomycetes</taxon>
        <taxon>Dothideomycetidae</taxon>
        <taxon>Mycosphaerellales</taxon>
        <taxon>Extremaceae</taxon>
        <taxon>Extremus</taxon>
    </lineage>
</organism>
<evidence type="ECO:0000256" key="2">
    <source>
        <dbReference type="ARBA" id="ARBA00022574"/>
    </source>
</evidence>
<dbReference type="InterPro" id="IPR001680">
    <property type="entry name" value="WD40_rpt"/>
</dbReference>
<dbReference type="Pfam" id="PF00400">
    <property type="entry name" value="WD40"/>
    <property type="match status" value="1"/>
</dbReference>
<keyword evidence="3" id="KW-0677">Repeat</keyword>
<feature type="region of interest" description="Disordered" evidence="5">
    <location>
        <begin position="95"/>
        <end position="187"/>
    </location>
</feature>
<keyword evidence="7" id="KW-1185">Reference proteome</keyword>
<keyword evidence="2" id="KW-0853">WD repeat</keyword>
<dbReference type="PROSITE" id="PS50896">
    <property type="entry name" value="LISH"/>
    <property type="match status" value="1"/>
</dbReference>
<evidence type="ECO:0000256" key="4">
    <source>
        <dbReference type="ARBA" id="ARBA00023242"/>
    </source>
</evidence>
<dbReference type="InterPro" id="IPR015943">
    <property type="entry name" value="WD40/YVTN_repeat-like_dom_sf"/>
</dbReference>
<dbReference type="Proteomes" id="UP001271007">
    <property type="component" value="Unassembled WGS sequence"/>
</dbReference>
<dbReference type="InterPro" id="IPR006594">
    <property type="entry name" value="LisH"/>
</dbReference>
<dbReference type="SMART" id="SM00320">
    <property type="entry name" value="WD40"/>
    <property type="match status" value="3"/>
</dbReference>
<evidence type="ECO:0000256" key="3">
    <source>
        <dbReference type="ARBA" id="ARBA00022737"/>
    </source>
</evidence>
<proteinExistence type="predicted"/>
<dbReference type="GO" id="GO:0006357">
    <property type="term" value="P:regulation of transcription by RNA polymerase II"/>
    <property type="evidence" value="ECO:0007669"/>
    <property type="project" value="TreeGrafter"/>
</dbReference>
<feature type="compositionally biased region" description="Pro residues" evidence="5">
    <location>
        <begin position="129"/>
        <end position="140"/>
    </location>
</feature>
<evidence type="ECO:0000256" key="5">
    <source>
        <dbReference type="SAM" id="MobiDB-lite"/>
    </source>
</evidence>
<dbReference type="EMBL" id="JAWDJX010000005">
    <property type="protein sequence ID" value="KAK3056594.1"/>
    <property type="molecule type" value="Genomic_DNA"/>
</dbReference>
<dbReference type="PANTHER" id="PTHR22846">
    <property type="entry name" value="WD40 REPEAT PROTEIN"/>
    <property type="match status" value="1"/>
</dbReference>
<evidence type="ECO:0000313" key="7">
    <source>
        <dbReference type="Proteomes" id="UP001271007"/>
    </source>
</evidence>
<evidence type="ECO:0008006" key="8">
    <source>
        <dbReference type="Google" id="ProtNLM"/>
    </source>
</evidence>
<dbReference type="InterPro" id="IPR045183">
    <property type="entry name" value="Ebi-like"/>
</dbReference>
<feature type="region of interest" description="Disordered" evidence="5">
    <location>
        <begin position="602"/>
        <end position="627"/>
    </location>
</feature>
<dbReference type="GO" id="GO:0003714">
    <property type="term" value="F:transcription corepressor activity"/>
    <property type="evidence" value="ECO:0007669"/>
    <property type="project" value="InterPro"/>
</dbReference>
<name>A0AAJ0GFM3_9PEZI</name>
<comment type="subcellular location">
    <subcellularLocation>
        <location evidence="1">Nucleus</location>
    </subcellularLocation>
</comment>
<dbReference type="GO" id="GO:0034967">
    <property type="term" value="C:Set3 complex"/>
    <property type="evidence" value="ECO:0007669"/>
    <property type="project" value="TreeGrafter"/>
</dbReference>
<reference evidence="6" key="1">
    <citation type="submission" date="2023-04" db="EMBL/GenBank/DDBJ databases">
        <title>Black Yeasts Isolated from many extreme environments.</title>
        <authorList>
            <person name="Coleine C."/>
            <person name="Stajich J.E."/>
            <person name="Selbmann L."/>
        </authorList>
    </citation>
    <scope>NUCLEOTIDE SEQUENCE</scope>
    <source>
        <strain evidence="6">CCFEE 5312</strain>
    </source>
</reference>
<dbReference type="SUPFAM" id="SSF82171">
    <property type="entry name" value="DPP6 N-terminal domain-like"/>
    <property type="match status" value="1"/>
</dbReference>
<sequence>MTSGGGALHSDHVNYLILRYLQEAGHEKAATAFYTDWHREEKYRDPEKYAFAPVVRRGELVHVIQDGLYHDELLARVKKNDRKFRFTNDNTREAFERRERDAVGGPVENGTGGSRPSSRSAKRKGRPPAMRPPDDFPTPAPKRQRRSEGSEGVHLNGDAMDVDAASSGDAEEDGEAASPAVGSDSELPAERFDSMEVVMLDVAVQTNLKTGPKTSTMYWKVDRPGVTIYHSMFSPDPGPENARTLLAVGENLCRFYTVPESPEDANQVKSIDDPSLPSYSTVTASAWHPQGRIAACATDSIRELSNGRQRTAQLILCHSRDSGTTSGFLHPPLLEPAGMILRMRYSPNGEHLLVVRTNLKRGLALVYETSPDAESQEPVGWRITEHQMLDAVWTGAQSFVLCGEHGLVEAYGLATGSSVLLNGVTEETIPTVGLSKLPLDVPEPQRTWDKASFHDMLTGIYALASTEGRRLTVASRLDHSSSSNRRSVDLPGQLTAFAFQPRSTLPALLLTAFEDGNCRLFGYQSMDGGHLSSVVDFHLEEGPALTVAWSYDGQYLAVGGHDLIQIWDVDSLVAQEERPGMNNGNGNSSHLDERRHSLVTWRPDAASTKPRNGEHEEDRPLSEPSLSWSADGERLAFALDKQIAVMTFRPPLTGKHGAPVVENGLAGVNGHAHPT</sequence>
<comment type="caution">
    <text evidence="6">The sequence shown here is derived from an EMBL/GenBank/DDBJ whole genome shotgun (WGS) entry which is preliminary data.</text>
</comment>
<protein>
    <recommendedName>
        <fullName evidence="8">LisH domain-containing protein</fullName>
    </recommendedName>
</protein>
<dbReference type="AlphaFoldDB" id="A0AAJ0GFM3"/>
<evidence type="ECO:0000313" key="6">
    <source>
        <dbReference type="EMBL" id="KAK3056594.1"/>
    </source>
</evidence>
<dbReference type="PANTHER" id="PTHR22846:SF2">
    <property type="entry name" value="F-BOX-LIKE_WD REPEAT-CONTAINING PROTEIN EBI"/>
    <property type="match status" value="1"/>
</dbReference>